<dbReference type="EMBL" id="OY288114">
    <property type="protein sequence ID" value="CAJ0875295.1"/>
    <property type="molecule type" value="Genomic_DNA"/>
</dbReference>
<gene>
    <name evidence="1" type="ORF">AMST5_02681</name>
</gene>
<dbReference type="AlphaFoldDB" id="A0AA48M0I6"/>
<evidence type="ECO:0000313" key="1">
    <source>
        <dbReference type="EMBL" id="CAJ0875295.1"/>
    </source>
</evidence>
<reference evidence="1" key="1">
    <citation type="submission" date="2023-07" db="EMBL/GenBank/DDBJ databases">
        <authorList>
            <person name="Pelsma A.J. K."/>
        </authorList>
    </citation>
    <scope>NUCLEOTIDE SEQUENCE</scope>
</reference>
<accession>A0AA48M0I6</accession>
<sequence>MLVADLIHSCSNEMVAQAALSCIGGRFAERVRVAAQEKGMSVGRFVSVVVRDFARRADESVREALRERIVSDDQPLLTGLRAVLEPVLEDGAIFVDEDLVMARSLPAGITCVGVNSYQ</sequence>
<proteinExistence type="predicted"/>
<protein>
    <submittedName>
        <fullName evidence="1">Uncharacterized protein</fullName>
    </submittedName>
</protein>
<organism evidence="1">
    <name type="scientific">freshwater sediment metagenome</name>
    <dbReference type="NCBI Taxonomy" id="556182"/>
    <lineage>
        <taxon>unclassified sequences</taxon>
        <taxon>metagenomes</taxon>
        <taxon>ecological metagenomes</taxon>
    </lineage>
</organism>
<name>A0AA48M0I6_9ZZZZ</name>